<dbReference type="Proteomes" id="UP000539175">
    <property type="component" value="Unassembled WGS sequence"/>
</dbReference>
<dbReference type="AlphaFoldDB" id="A0A7X0B3X1"/>
<dbReference type="CDD" id="cd08893">
    <property type="entry name" value="SRPBCC_CalC_Aha1-like_GntR-HTH"/>
    <property type="match status" value="1"/>
</dbReference>
<evidence type="ECO:0000313" key="3">
    <source>
        <dbReference type="EMBL" id="MBB6254230.1"/>
    </source>
</evidence>
<reference evidence="3 4" key="1">
    <citation type="submission" date="2020-08" db="EMBL/GenBank/DDBJ databases">
        <title>Genomic Encyclopedia of Type Strains, Phase IV (KMG-IV): sequencing the most valuable type-strain genomes for metagenomic binning, comparative biology and taxonomic classification.</title>
        <authorList>
            <person name="Goeker M."/>
        </authorList>
    </citation>
    <scope>NUCLEOTIDE SEQUENCE [LARGE SCALE GENOMIC DNA]</scope>
    <source>
        <strain evidence="3 4">DSM 22198</strain>
    </source>
</reference>
<evidence type="ECO:0000259" key="2">
    <source>
        <dbReference type="Pfam" id="PF08327"/>
    </source>
</evidence>
<feature type="domain" description="Activator of Hsp90 ATPase homologue 1/2-like C-terminal" evidence="2">
    <location>
        <begin position="13"/>
        <end position="140"/>
    </location>
</feature>
<keyword evidence="4" id="KW-1185">Reference proteome</keyword>
<gene>
    <name evidence="3" type="ORF">FHS74_004816</name>
</gene>
<accession>A0A7X0B3X1</accession>
<dbReference type="SUPFAM" id="SSF55961">
    <property type="entry name" value="Bet v1-like"/>
    <property type="match status" value="1"/>
</dbReference>
<sequence length="148" mass="16594">MSNAFVYVTYIRTTPDKLWQALTDIDFMRLYWFGFHGESDWRPGSPWRLVKPDGTIADNGEVLEAAPPFRLVLKWRNEFKPDLKAEGHSRCTFEIEPVGDSGVVKLSVTHVMEQPGEGKFIQAVSGGWPRILSNLKSLLETGAAVLTG</sequence>
<dbReference type="Pfam" id="PF08327">
    <property type="entry name" value="AHSA1"/>
    <property type="match status" value="1"/>
</dbReference>
<comment type="caution">
    <text evidence="3">The sequence shown here is derived from an EMBL/GenBank/DDBJ whole genome shotgun (WGS) entry which is preliminary data.</text>
</comment>
<evidence type="ECO:0000256" key="1">
    <source>
        <dbReference type="ARBA" id="ARBA00006817"/>
    </source>
</evidence>
<comment type="similarity">
    <text evidence="1">Belongs to the AHA1 family.</text>
</comment>
<dbReference type="Gene3D" id="3.30.530.20">
    <property type="match status" value="1"/>
</dbReference>
<dbReference type="InterPro" id="IPR013538">
    <property type="entry name" value="ASHA1/2-like_C"/>
</dbReference>
<protein>
    <submittedName>
        <fullName evidence="3">Uncharacterized protein YndB with AHSA1/START domain</fullName>
    </submittedName>
</protein>
<proteinExistence type="inferred from homology"/>
<organism evidence="3 4">
    <name type="scientific">Nitrospirillum iridis</name>
    <dbReference type="NCBI Taxonomy" id="765888"/>
    <lineage>
        <taxon>Bacteria</taxon>
        <taxon>Pseudomonadati</taxon>
        <taxon>Pseudomonadota</taxon>
        <taxon>Alphaproteobacteria</taxon>
        <taxon>Rhodospirillales</taxon>
        <taxon>Azospirillaceae</taxon>
        <taxon>Nitrospirillum</taxon>
    </lineage>
</organism>
<dbReference type="EMBL" id="JACIIZ010000016">
    <property type="protein sequence ID" value="MBB6254230.1"/>
    <property type="molecule type" value="Genomic_DNA"/>
</dbReference>
<name>A0A7X0B3X1_9PROT</name>
<dbReference type="RefSeq" id="WP_184806385.1">
    <property type="nucleotide sequence ID" value="NZ_JACIIZ010000016.1"/>
</dbReference>
<dbReference type="InterPro" id="IPR023393">
    <property type="entry name" value="START-like_dom_sf"/>
</dbReference>
<evidence type="ECO:0000313" key="4">
    <source>
        <dbReference type="Proteomes" id="UP000539175"/>
    </source>
</evidence>